<feature type="non-terminal residue" evidence="1">
    <location>
        <position position="1"/>
    </location>
</feature>
<reference evidence="1" key="1">
    <citation type="submission" date="2022-04" db="EMBL/GenBank/DDBJ databases">
        <title>A functionally conserved STORR gene fusion in Papaver species that diverged 16.8 million years ago.</title>
        <authorList>
            <person name="Catania T."/>
        </authorList>
    </citation>
    <scope>NUCLEOTIDE SEQUENCE</scope>
    <source>
        <strain evidence="1">S-188037</strain>
    </source>
</reference>
<dbReference type="Gene3D" id="3.60.20.10">
    <property type="entry name" value="Glutamine Phosphoribosylpyrophosphate, subunit 1, domain 1"/>
    <property type="match status" value="1"/>
</dbReference>
<gene>
    <name evidence="1" type="ORF">MKW98_026542</name>
</gene>
<keyword evidence="2" id="KW-1185">Reference proteome</keyword>
<evidence type="ECO:0000313" key="2">
    <source>
        <dbReference type="Proteomes" id="UP001202328"/>
    </source>
</evidence>
<comment type="caution">
    <text evidence="1">The sequence shown here is derived from an EMBL/GenBank/DDBJ whole genome shotgun (WGS) entry which is preliminary data.</text>
</comment>
<dbReference type="EMBL" id="JAJJMB010003182">
    <property type="protein sequence ID" value="KAI3949162.1"/>
    <property type="molecule type" value="Genomic_DNA"/>
</dbReference>
<sequence length="233" mass="26222">MQGTNQEPPKPFPEGEGGTGCGIVLDHERVAVLAVDRELVAYEIKEDLRKHPEFHKVASVSQRFGLIAIGKRKYVNKWTSYLHKKIKDIPEPSLEVCCYYLNEYRINELADKGNHDTIELLLSGWEAIGQMKMHYFHNGGSTPITRYSIDNGSSVALLVLALDNKEISTLTVEDATSAAKRAIYDAYLTGSAGRGVDVMVIRPGAQPQQTRYSMEQLQKEFKTTLTSYKERRL</sequence>
<dbReference type="SUPFAM" id="SSF56235">
    <property type="entry name" value="N-terminal nucleophile aminohydrolases (Ntn hydrolases)"/>
    <property type="match status" value="1"/>
</dbReference>
<organism evidence="1 2">
    <name type="scientific">Papaver atlanticum</name>
    <dbReference type="NCBI Taxonomy" id="357466"/>
    <lineage>
        <taxon>Eukaryota</taxon>
        <taxon>Viridiplantae</taxon>
        <taxon>Streptophyta</taxon>
        <taxon>Embryophyta</taxon>
        <taxon>Tracheophyta</taxon>
        <taxon>Spermatophyta</taxon>
        <taxon>Magnoliopsida</taxon>
        <taxon>Ranunculales</taxon>
        <taxon>Papaveraceae</taxon>
        <taxon>Papaveroideae</taxon>
        <taxon>Papaver</taxon>
    </lineage>
</organism>
<evidence type="ECO:0000313" key="1">
    <source>
        <dbReference type="EMBL" id="KAI3949162.1"/>
    </source>
</evidence>
<accession>A0AAD4XS49</accession>
<protein>
    <submittedName>
        <fullName evidence="1">Uncharacterized protein</fullName>
    </submittedName>
</protein>
<proteinExistence type="predicted"/>
<dbReference type="InterPro" id="IPR029055">
    <property type="entry name" value="Ntn_hydrolases_N"/>
</dbReference>
<dbReference type="Proteomes" id="UP001202328">
    <property type="component" value="Unassembled WGS sequence"/>
</dbReference>
<name>A0AAD4XS49_9MAGN</name>
<dbReference type="AlphaFoldDB" id="A0AAD4XS49"/>